<dbReference type="OrthoDB" id="9804055at2"/>
<dbReference type="PROSITE" id="PS50995">
    <property type="entry name" value="HTH_MARR_2"/>
    <property type="match status" value="1"/>
</dbReference>
<protein>
    <submittedName>
        <fullName evidence="2 3">MarR family transcriptional regulator</fullName>
    </submittedName>
</protein>
<dbReference type="InterPro" id="IPR036388">
    <property type="entry name" value="WH-like_DNA-bd_sf"/>
</dbReference>
<dbReference type="Gene3D" id="1.10.10.10">
    <property type="entry name" value="Winged helix-like DNA-binding domain superfamily/Winged helix DNA-binding domain"/>
    <property type="match status" value="1"/>
</dbReference>
<dbReference type="PANTHER" id="PTHR39515">
    <property type="entry name" value="CONSERVED PROTEIN"/>
    <property type="match status" value="1"/>
</dbReference>
<organism evidence="2 4">
    <name type="scientific">Labedella gwakjiensis</name>
    <dbReference type="NCBI Taxonomy" id="390269"/>
    <lineage>
        <taxon>Bacteria</taxon>
        <taxon>Bacillati</taxon>
        <taxon>Actinomycetota</taxon>
        <taxon>Actinomycetes</taxon>
        <taxon>Micrococcales</taxon>
        <taxon>Microbacteriaceae</taxon>
        <taxon>Labedella</taxon>
    </lineage>
</organism>
<dbReference type="AlphaFoldDB" id="A0A2P8GW65"/>
<comment type="caution">
    <text evidence="2">The sequence shown here is derived from an EMBL/GenBank/DDBJ whole genome shotgun (WGS) entry which is preliminary data.</text>
</comment>
<dbReference type="Proteomes" id="UP000241203">
    <property type="component" value="Unassembled WGS sequence"/>
</dbReference>
<gene>
    <name evidence="2" type="ORF">CLV49_1819</name>
    <name evidence="3" type="ORF">ELQ93_10115</name>
</gene>
<keyword evidence="5" id="KW-1185">Reference proteome</keyword>
<dbReference type="PANTHER" id="PTHR39515:SF2">
    <property type="entry name" value="HTH-TYPE TRANSCRIPTIONAL REGULATOR RV0880"/>
    <property type="match status" value="1"/>
</dbReference>
<keyword evidence="2" id="KW-0238">DNA-binding</keyword>
<dbReference type="RefSeq" id="WP_106563250.1">
    <property type="nucleotide sequence ID" value="NZ_PYAU01000001.1"/>
</dbReference>
<proteinExistence type="predicted"/>
<evidence type="ECO:0000313" key="2">
    <source>
        <dbReference type="EMBL" id="PSL38204.1"/>
    </source>
</evidence>
<accession>A0A2P8GW65</accession>
<dbReference type="SMART" id="SM00347">
    <property type="entry name" value="HTH_MARR"/>
    <property type="match status" value="1"/>
</dbReference>
<dbReference type="SUPFAM" id="SSF46785">
    <property type="entry name" value="Winged helix' DNA-binding domain"/>
    <property type="match status" value="1"/>
</dbReference>
<dbReference type="Pfam" id="PF01047">
    <property type="entry name" value="MarR"/>
    <property type="match status" value="1"/>
</dbReference>
<dbReference type="Proteomes" id="UP000268291">
    <property type="component" value="Unassembled WGS sequence"/>
</dbReference>
<dbReference type="InterPro" id="IPR000835">
    <property type="entry name" value="HTH_MarR-typ"/>
</dbReference>
<dbReference type="GO" id="GO:0003677">
    <property type="term" value="F:DNA binding"/>
    <property type="evidence" value="ECO:0007669"/>
    <property type="project" value="UniProtKB-KW"/>
</dbReference>
<evidence type="ECO:0000313" key="3">
    <source>
        <dbReference type="EMBL" id="RUQ87254.1"/>
    </source>
</evidence>
<dbReference type="EMBL" id="RZGY01000001">
    <property type="protein sequence ID" value="RUQ87254.1"/>
    <property type="molecule type" value="Genomic_DNA"/>
</dbReference>
<feature type="domain" description="HTH marR-type" evidence="1">
    <location>
        <begin position="1"/>
        <end position="137"/>
    </location>
</feature>
<dbReference type="InterPro" id="IPR052526">
    <property type="entry name" value="HTH-type_Bedaq_tolerance"/>
</dbReference>
<sequence length="141" mass="15444">MPRTIAEQSSDLRMGTFRLARRLRAEKADDDLSDGQFSVLAALFTHGPHTLSSLAERERVSAPSMNRTVGCLEDLGYLTRVPDADDKRRVSITLAPSGTDIVKATVKKRDAWLTHALKAVTPEERATLADAAAIMQRLAGR</sequence>
<dbReference type="GO" id="GO:0003700">
    <property type="term" value="F:DNA-binding transcription factor activity"/>
    <property type="evidence" value="ECO:0007669"/>
    <property type="project" value="InterPro"/>
</dbReference>
<reference evidence="2 4" key="1">
    <citation type="submission" date="2018-03" db="EMBL/GenBank/DDBJ databases">
        <title>Genomic Encyclopedia of Archaeal and Bacterial Type Strains, Phase II (KMG-II): from individual species to whole genera.</title>
        <authorList>
            <person name="Goeker M."/>
        </authorList>
    </citation>
    <scope>NUCLEOTIDE SEQUENCE [LARGE SCALE GENOMIC DNA]</scope>
    <source>
        <strain evidence="2 4">DSM 21548</strain>
    </source>
</reference>
<evidence type="ECO:0000313" key="5">
    <source>
        <dbReference type="Proteomes" id="UP000268291"/>
    </source>
</evidence>
<dbReference type="EMBL" id="PYAU01000001">
    <property type="protein sequence ID" value="PSL38204.1"/>
    <property type="molecule type" value="Genomic_DNA"/>
</dbReference>
<evidence type="ECO:0000259" key="1">
    <source>
        <dbReference type="PROSITE" id="PS50995"/>
    </source>
</evidence>
<reference evidence="3 5" key="2">
    <citation type="submission" date="2018-12" db="EMBL/GenBank/DDBJ databases">
        <authorList>
            <person name="hu s."/>
            <person name="Xu Y."/>
            <person name="Xu B."/>
            <person name="Li F."/>
        </authorList>
    </citation>
    <scope>NUCLEOTIDE SEQUENCE [LARGE SCALE GENOMIC DNA]</scope>
    <source>
        <strain evidence="3 5">KSW2-17</strain>
    </source>
</reference>
<name>A0A2P8GW65_9MICO</name>
<dbReference type="InterPro" id="IPR036390">
    <property type="entry name" value="WH_DNA-bd_sf"/>
</dbReference>
<evidence type="ECO:0000313" key="4">
    <source>
        <dbReference type="Proteomes" id="UP000241203"/>
    </source>
</evidence>